<dbReference type="SUPFAM" id="SSF144091">
    <property type="entry name" value="Rhomboid-like"/>
    <property type="match status" value="1"/>
</dbReference>
<gene>
    <name evidence="10" type="ORF">LY90DRAFT_518947</name>
</gene>
<evidence type="ECO:0000256" key="7">
    <source>
        <dbReference type="SAM" id="MobiDB-lite"/>
    </source>
</evidence>
<dbReference type="GO" id="GO:0016020">
    <property type="term" value="C:membrane"/>
    <property type="evidence" value="ECO:0007669"/>
    <property type="project" value="UniProtKB-SubCell"/>
</dbReference>
<evidence type="ECO:0000313" key="10">
    <source>
        <dbReference type="EMBL" id="ORY08879.1"/>
    </source>
</evidence>
<dbReference type="EMBL" id="MCOG01000415">
    <property type="protein sequence ID" value="ORY08879.1"/>
    <property type="molecule type" value="Genomic_DNA"/>
</dbReference>
<accession>A0A1Y1ZF83</accession>
<dbReference type="InterPro" id="IPR022764">
    <property type="entry name" value="Peptidase_S54_rhomboid_dom"/>
</dbReference>
<evidence type="ECO:0000259" key="9">
    <source>
        <dbReference type="Pfam" id="PF01694"/>
    </source>
</evidence>
<evidence type="ECO:0000256" key="5">
    <source>
        <dbReference type="ARBA" id="ARBA00022989"/>
    </source>
</evidence>
<name>A0A1Y1ZF83_9FUNG</name>
<feature type="transmembrane region" description="Helical" evidence="8">
    <location>
        <begin position="112"/>
        <end position="133"/>
    </location>
</feature>
<organism evidence="10 11">
    <name type="scientific">Neocallimastix californiae</name>
    <dbReference type="NCBI Taxonomy" id="1754190"/>
    <lineage>
        <taxon>Eukaryota</taxon>
        <taxon>Fungi</taxon>
        <taxon>Fungi incertae sedis</taxon>
        <taxon>Chytridiomycota</taxon>
        <taxon>Chytridiomycota incertae sedis</taxon>
        <taxon>Neocallimastigomycetes</taxon>
        <taxon>Neocallimastigales</taxon>
        <taxon>Neocallimastigaceae</taxon>
        <taxon>Neocallimastix</taxon>
    </lineage>
</organism>
<feature type="compositionally biased region" description="Basic and acidic residues" evidence="7">
    <location>
        <begin position="1"/>
        <end position="44"/>
    </location>
</feature>
<dbReference type="PANTHER" id="PTHR43731:SF14">
    <property type="entry name" value="PRESENILIN-ASSOCIATED RHOMBOID-LIKE PROTEIN, MITOCHONDRIAL"/>
    <property type="match status" value="1"/>
</dbReference>
<reference evidence="10" key="1">
    <citation type="submission" date="2016-08" db="EMBL/GenBank/DDBJ databases">
        <title>A Parts List for Fungal Cellulosomes Revealed by Comparative Genomics.</title>
        <authorList>
            <consortium name="DOE Joint Genome Institute"/>
            <person name="Haitjema C.H."/>
            <person name="Gilmore S.P."/>
            <person name="Henske J.K."/>
            <person name="Solomon K.V."/>
            <person name="De Groot R."/>
            <person name="Kuo A."/>
            <person name="Mondo S.J."/>
            <person name="Salamov A.A."/>
            <person name="Labutti K."/>
            <person name="Zhao Z."/>
            <person name="Chiniquy J."/>
            <person name="Barry K."/>
            <person name="Brewer H.M."/>
            <person name="Purvine S.O."/>
            <person name="Wright A.T."/>
            <person name="Boxma B."/>
            <person name="Van Alen T."/>
            <person name="Hackstein J.H."/>
            <person name="Baker S.E."/>
            <person name="Grigoriev I.V."/>
            <person name="O'Malley M.A."/>
        </authorList>
    </citation>
    <scope>NUCLEOTIDE SEQUENCE [LARGE SCALE GENOMIC DNA]</scope>
    <source>
        <strain evidence="10">G1</strain>
    </source>
</reference>
<feature type="transmembrane region" description="Helical" evidence="8">
    <location>
        <begin position="176"/>
        <end position="194"/>
    </location>
</feature>
<evidence type="ECO:0000256" key="4">
    <source>
        <dbReference type="ARBA" id="ARBA00022801"/>
    </source>
</evidence>
<evidence type="ECO:0000256" key="2">
    <source>
        <dbReference type="ARBA" id="ARBA00009045"/>
    </source>
</evidence>
<evidence type="ECO:0000256" key="8">
    <source>
        <dbReference type="SAM" id="Phobius"/>
    </source>
</evidence>
<feature type="compositionally biased region" description="Polar residues" evidence="7">
    <location>
        <begin position="45"/>
        <end position="62"/>
    </location>
</feature>
<comment type="similarity">
    <text evidence="2">Belongs to the peptidase S54 family.</text>
</comment>
<comment type="caution">
    <text evidence="10">The sequence shown here is derived from an EMBL/GenBank/DDBJ whole genome shotgun (WGS) entry which is preliminary data.</text>
</comment>
<keyword evidence="11" id="KW-1185">Reference proteome</keyword>
<feature type="domain" description="Peptidase S54 rhomboid" evidence="9">
    <location>
        <begin position="161"/>
        <end position="319"/>
    </location>
</feature>
<dbReference type="PANTHER" id="PTHR43731">
    <property type="entry name" value="RHOMBOID PROTEASE"/>
    <property type="match status" value="1"/>
</dbReference>
<feature type="region of interest" description="Disordered" evidence="7">
    <location>
        <begin position="1"/>
        <end position="69"/>
    </location>
</feature>
<dbReference type="GO" id="GO:0004252">
    <property type="term" value="F:serine-type endopeptidase activity"/>
    <property type="evidence" value="ECO:0007669"/>
    <property type="project" value="InterPro"/>
</dbReference>
<evidence type="ECO:0000256" key="1">
    <source>
        <dbReference type="ARBA" id="ARBA00004141"/>
    </source>
</evidence>
<keyword evidence="6 8" id="KW-0472">Membrane</keyword>
<evidence type="ECO:0000313" key="11">
    <source>
        <dbReference type="Proteomes" id="UP000193920"/>
    </source>
</evidence>
<dbReference type="InterPro" id="IPR035952">
    <property type="entry name" value="Rhomboid-like_sf"/>
</dbReference>
<dbReference type="OrthoDB" id="418595at2759"/>
<evidence type="ECO:0000256" key="6">
    <source>
        <dbReference type="ARBA" id="ARBA00023136"/>
    </source>
</evidence>
<dbReference type="Proteomes" id="UP000193920">
    <property type="component" value="Unassembled WGS sequence"/>
</dbReference>
<evidence type="ECO:0000256" key="3">
    <source>
        <dbReference type="ARBA" id="ARBA00022692"/>
    </source>
</evidence>
<sequence length="321" mass="37766">MKPKVDELRNIRDSYYKDNVYKRNKRTNNERPEIDDYEKKHDNSTRSNNNYNYENKDSSNTNSKEDYYDDKNYEKINSSNNYRNYNKPYTRIYLNKEILLCIKKFFAKKQNIILTLVFINVIVYLSWEFALYYKKEFHNNKLLNFMRNHFLISWKNLVTRKRYWTLVTSMFSHKNIVHLSSNMITFLSFAPPVLKRIKTKKFIIAYLFAGISSSYAHAIFYHSVVPKLSKNVSGSILYNLLFLKASKKTYDSIAGLGASGAITGINTIFACLYPSKLLKYKNRLRLPAWLTMSLYIIGDFHRSMTRTNGHIDTIAHVGGGK</sequence>
<dbReference type="AlphaFoldDB" id="A0A1Y1ZF83"/>
<dbReference type="InterPro" id="IPR050925">
    <property type="entry name" value="Rhomboid_protease_S54"/>
</dbReference>
<feature type="transmembrane region" description="Helical" evidence="8">
    <location>
        <begin position="203"/>
        <end position="224"/>
    </location>
</feature>
<protein>
    <recommendedName>
        <fullName evidence="9">Peptidase S54 rhomboid domain-containing protein</fullName>
    </recommendedName>
</protein>
<keyword evidence="5 8" id="KW-1133">Transmembrane helix</keyword>
<keyword evidence="3 8" id="KW-0812">Transmembrane</keyword>
<dbReference type="Pfam" id="PF01694">
    <property type="entry name" value="Rhomboid"/>
    <property type="match status" value="1"/>
</dbReference>
<dbReference type="Gene3D" id="1.20.1540.10">
    <property type="entry name" value="Rhomboid-like"/>
    <property type="match status" value="1"/>
</dbReference>
<keyword evidence="4" id="KW-0378">Hydrolase</keyword>
<comment type="subcellular location">
    <subcellularLocation>
        <location evidence="1">Membrane</location>
        <topology evidence="1">Multi-pass membrane protein</topology>
    </subcellularLocation>
</comment>
<proteinExistence type="inferred from homology"/>
<feature type="transmembrane region" description="Helical" evidence="8">
    <location>
        <begin position="253"/>
        <end position="273"/>
    </location>
</feature>